<dbReference type="PANTHER" id="PTHR47843:SF7">
    <property type="entry name" value="BTB DOMAIN-CONTAINING PROTEIN"/>
    <property type="match status" value="1"/>
</dbReference>
<evidence type="ECO:0000259" key="1">
    <source>
        <dbReference type="PROSITE" id="PS50097"/>
    </source>
</evidence>
<evidence type="ECO:0000313" key="3">
    <source>
        <dbReference type="Proteomes" id="UP000481288"/>
    </source>
</evidence>
<accession>A0A7D8UN69</accession>
<dbReference type="PANTHER" id="PTHR47843">
    <property type="entry name" value="BTB DOMAIN-CONTAINING PROTEIN-RELATED"/>
    <property type="match status" value="1"/>
</dbReference>
<dbReference type="AlphaFoldDB" id="A0A7D8UN69"/>
<organism evidence="2 3">
    <name type="scientific">Lachnellula cervina</name>
    <dbReference type="NCBI Taxonomy" id="1316786"/>
    <lineage>
        <taxon>Eukaryota</taxon>
        <taxon>Fungi</taxon>
        <taxon>Dikarya</taxon>
        <taxon>Ascomycota</taxon>
        <taxon>Pezizomycotina</taxon>
        <taxon>Leotiomycetes</taxon>
        <taxon>Helotiales</taxon>
        <taxon>Lachnaceae</taxon>
        <taxon>Lachnellula</taxon>
    </lineage>
</organism>
<gene>
    <name evidence="2" type="ORF">LCER1_G008590</name>
</gene>
<dbReference type="Pfam" id="PF00651">
    <property type="entry name" value="BTB"/>
    <property type="match status" value="2"/>
</dbReference>
<comment type="caution">
    <text evidence="2">The sequence shown here is derived from an EMBL/GenBank/DDBJ whole genome shotgun (WGS) entry which is preliminary data.</text>
</comment>
<reference evidence="2 3" key="1">
    <citation type="submission" date="2018-05" db="EMBL/GenBank/DDBJ databases">
        <title>Whole genome sequencing for identification of molecular markers to develop diagnostic detection tools for the regulated plant pathogen Lachnellula willkommii.</title>
        <authorList>
            <person name="Giroux E."/>
            <person name="Bilodeau G."/>
        </authorList>
    </citation>
    <scope>NUCLEOTIDE SEQUENCE [LARGE SCALE GENOMIC DNA]</scope>
    <source>
        <strain evidence="2 3">CBS 625.97</strain>
    </source>
</reference>
<feature type="domain" description="BTB" evidence="1">
    <location>
        <begin position="296"/>
        <end position="365"/>
    </location>
</feature>
<sequence>MAPPRLFALNTKILRCEVVTIYIGPKRKSFTIHKNLLCERSSYFLKALTSGFKEGAENVIYIEEEHVGAFNHLVNWIYSDQLPNFPCEDFDDSIDGWDEFTETVTSSLFFMAEKFCINELCNKIMDKFQDSDLRLDIMPDFLEIKNAYANTHGKMAMIENSEQHRDIVEKIPDLLKSTPDFVLILERTLPYSSSRMVTVFEEGKMLIRGYVPAREALASASSILTRGVSHFNTEMRRRTQLPSTPPSFLPLRTAAMASQNQAAQPLQLSQAIAFSPTVSKRPSESKVLTPEVLGHDFVKLFVGNKRKEFTVHKKLLCDRAEFFNKAFNGSFHEAERGEMYLPEDDPDAVGLLVDFLYRGVVPNHSKKLPLFKLYILAEKLCMPEVMDQVIDAIKASHIGSNIGCNVDAISRIYSETNHKSKLRLFCVAEATLIMKRASKKVEKGRRYEPVFKTHPEFFLDLFRFQAQYDEELNGVGPYGQSSYDILEPCIFHCHSKEAGCHI</sequence>
<protein>
    <recommendedName>
        <fullName evidence="1">BTB domain-containing protein</fullName>
    </recommendedName>
</protein>
<proteinExistence type="predicted"/>
<feature type="domain" description="BTB" evidence="1">
    <location>
        <begin position="17"/>
        <end position="82"/>
    </location>
</feature>
<dbReference type="InterPro" id="IPR011333">
    <property type="entry name" value="SKP1/BTB/POZ_sf"/>
</dbReference>
<keyword evidence="3" id="KW-1185">Reference proteome</keyword>
<dbReference type="EMBL" id="QGMG01001115">
    <property type="protein sequence ID" value="TVY50488.1"/>
    <property type="molecule type" value="Genomic_DNA"/>
</dbReference>
<dbReference type="SMART" id="SM00225">
    <property type="entry name" value="BTB"/>
    <property type="match status" value="2"/>
</dbReference>
<dbReference type="Gene3D" id="3.30.710.10">
    <property type="entry name" value="Potassium Channel Kv1.1, Chain A"/>
    <property type="match status" value="2"/>
</dbReference>
<dbReference type="CDD" id="cd18186">
    <property type="entry name" value="BTB_POZ_ZBTB_KLHL-like"/>
    <property type="match status" value="2"/>
</dbReference>
<dbReference type="PROSITE" id="PS50097">
    <property type="entry name" value="BTB"/>
    <property type="match status" value="2"/>
</dbReference>
<name>A0A7D8UN69_9HELO</name>
<dbReference type="Proteomes" id="UP000481288">
    <property type="component" value="Unassembled WGS sequence"/>
</dbReference>
<dbReference type="OrthoDB" id="6359816at2759"/>
<evidence type="ECO:0000313" key="2">
    <source>
        <dbReference type="EMBL" id="TVY50488.1"/>
    </source>
</evidence>
<dbReference type="SUPFAM" id="SSF54695">
    <property type="entry name" value="POZ domain"/>
    <property type="match status" value="2"/>
</dbReference>
<dbReference type="InterPro" id="IPR000210">
    <property type="entry name" value="BTB/POZ_dom"/>
</dbReference>